<feature type="domain" description="TonB-dependent receptor-like beta-barrel" evidence="11">
    <location>
        <begin position="373"/>
        <end position="800"/>
    </location>
</feature>
<dbReference type="Pfam" id="PF07715">
    <property type="entry name" value="Plug"/>
    <property type="match status" value="1"/>
</dbReference>
<dbReference type="GO" id="GO:0009279">
    <property type="term" value="C:cell outer membrane"/>
    <property type="evidence" value="ECO:0007669"/>
    <property type="project" value="UniProtKB-SubCell"/>
</dbReference>
<keyword evidence="4 8" id="KW-0812">Transmembrane</keyword>
<comment type="subcellular location">
    <subcellularLocation>
        <location evidence="1 8">Cell outer membrane</location>
        <topology evidence="1 8">Multi-pass membrane protein</topology>
    </subcellularLocation>
</comment>
<dbReference type="HOGENOM" id="CLU_012669_1_0_10"/>
<dbReference type="Gene3D" id="2.170.130.10">
    <property type="entry name" value="TonB-dependent receptor, plug domain"/>
    <property type="match status" value="1"/>
</dbReference>
<dbReference type="Gene3D" id="2.60.40.1120">
    <property type="entry name" value="Carboxypeptidase-like, regulatory domain"/>
    <property type="match status" value="1"/>
</dbReference>
<evidence type="ECO:0000259" key="12">
    <source>
        <dbReference type="Pfam" id="PF07715"/>
    </source>
</evidence>
<dbReference type="InterPro" id="IPR039426">
    <property type="entry name" value="TonB-dep_rcpt-like"/>
</dbReference>
<keyword evidence="14" id="KW-1185">Reference proteome</keyword>
<dbReference type="Pfam" id="PF00593">
    <property type="entry name" value="TonB_dep_Rec_b-barrel"/>
    <property type="match status" value="1"/>
</dbReference>
<evidence type="ECO:0000256" key="8">
    <source>
        <dbReference type="PROSITE-ProRule" id="PRU01360"/>
    </source>
</evidence>
<dbReference type="InterPro" id="IPR037066">
    <property type="entry name" value="Plug_dom_sf"/>
</dbReference>
<keyword evidence="5 9" id="KW-0798">TonB box</keyword>
<evidence type="ECO:0000256" key="5">
    <source>
        <dbReference type="ARBA" id="ARBA00023077"/>
    </source>
</evidence>
<keyword evidence="10" id="KW-0732">Signal</keyword>
<protein>
    <submittedName>
        <fullName evidence="13">TonB-dependent receptor</fullName>
    </submittedName>
</protein>
<evidence type="ECO:0000313" key="13">
    <source>
        <dbReference type="EMBL" id="KDR50922.1"/>
    </source>
</evidence>
<evidence type="ECO:0000256" key="4">
    <source>
        <dbReference type="ARBA" id="ARBA00022692"/>
    </source>
</evidence>
<accession>A0A069QE23</accession>
<evidence type="ECO:0000256" key="2">
    <source>
        <dbReference type="ARBA" id="ARBA00022448"/>
    </source>
</evidence>
<dbReference type="eggNOG" id="COG4771">
    <property type="taxonomic scope" value="Bacteria"/>
</dbReference>
<dbReference type="PATRIC" id="fig|1122985.7.peg.3117"/>
<organism evidence="13 14">
    <name type="scientific">Hoylesella loescheii DSM 19665 = JCM 12249 = ATCC 15930</name>
    <dbReference type="NCBI Taxonomy" id="1122985"/>
    <lineage>
        <taxon>Bacteria</taxon>
        <taxon>Pseudomonadati</taxon>
        <taxon>Bacteroidota</taxon>
        <taxon>Bacteroidia</taxon>
        <taxon>Bacteroidales</taxon>
        <taxon>Prevotellaceae</taxon>
        <taxon>Hoylesella</taxon>
    </lineage>
</organism>
<comment type="caution">
    <text evidence="13">The sequence shown here is derived from an EMBL/GenBank/DDBJ whole genome shotgun (WGS) entry which is preliminary data.</text>
</comment>
<dbReference type="GO" id="GO:0044718">
    <property type="term" value="P:siderophore transmembrane transport"/>
    <property type="evidence" value="ECO:0007669"/>
    <property type="project" value="TreeGrafter"/>
</dbReference>
<evidence type="ECO:0000256" key="7">
    <source>
        <dbReference type="ARBA" id="ARBA00023237"/>
    </source>
</evidence>
<feature type="domain" description="TonB-dependent receptor plug" evidence="12">
    <location>
        <begin position="141"/>
        <end position="246"/>
    </location>
</feature>
<proteinExistence type="inferred from homology"/>
<dbReference type="SUPFAM" id="SSF49464">
    <property type="entry name" value="Carboxypeptidase regulatory domain-like"/>
    <property type="match status" value="1"/>
</dbReference>
<gene>
    <name evidence="13" type="ORF">HMPREF1991_03014</name>
</gene>
<dbReference type="InterPro" id="IPR000531">
    <property type="entry name" value="Beta-barrel_TonB"/>
</dbReference>
<keyword evidence="2 8" id="KW-0813">Transport</keyword>
<sequence length="836" mass="93023">MKKKRTVKKQFFKMMFAICATFVLSVPIDVRAENEVKENTEANIKGSVIDSKTQRPLSHASVLVIGTVITTTTDAEGHYSLRNLPLGKVKIEVRSAGYRALRKEVPTEKNYTHEMNFELEPDEIALDEVVVSANRSLTLRRESPVIVNVLDTKLFESTHSTTLAQGLNFQPGVRTEDNCTNCGFSQVRINGLDGHYSQILVDSRPVFTALQGVYGLEQIPANMVERVEIVRGGGSALFGASAIGGTINIITKEPSENSAELAHTITGATNGSTSFDNNTTGNVSVVTTNGRAGFYLYGQSRHRSAYDRDGDGYTDLPTLDNKTLGLSSFLRLTDYSKLTLKFHGLKEFRRGGNNLFLPPHEANIAEQIEHTINGGGLSYDLFNPNGKGHFSAYVSFQNVDRKSYYGGLGELASAAEGQKALNEAYKLGLSLDMSEDDATKLPSDQQQILANAQAYDKAQRAYNVTHNINYIAGAQYVHNFDRLLFMPADLTVGAEYSFDRIKDRSLGYNSLLEQRVRISSAFVQNEWKNAHWGLLLGGRLDKHNLISHLIFSPRVNLRYNPTPNANFRLTYAGGFRAPQAFDEDLHTKISDGDRVKIALAKDLKEERSHSFSASADLYKSFGKVQTNLLIEGFYTRLNNMFATRKLADDIVIDGARVEERYNSNGATVFGLNLEGKASLSSWAQLQAGFTWQNSRYRTAEEWDDDAADEFKTTKRLLRTPDTYGYFTLNVRPTIDFNVSLSGVYTGRMFVGHPKGGSERTKDFSIIEHTPAFLTLNLKLAYDFYIHNQVKLQASAGVQNLLDAYQKDLDKGPSRASDYVYGPTQPRSLFLGVKISY</sequence>
<evidence type="ECO:0000256" key="6">
    <source>
        <dbReference type="ARBA" id="ARBA00023136"/>
    </source>
</evidence>
<dbReference type="Proteomes" id="UP000027442">
    <property type="component" value="Unassembled WGS sequence"/>
</dbReference>
<feature type="chain" id="PRO_5001665167" evidence="10">
    <location>
        <begin position="33"/>
        <end position="836"/>
    </location>
</feature>
<evidence type="ECO:0000313" key="14">
    <source>
        <dbReference type="Proteomes" id="UP000027442"/>
    </source>
</evidence>
<evidence type="ECO:0000259" key="11">
    <source>
        <dbReference type="Pfam" id="PF00593"/>
    </source>
</evidence>
<dbReference type="PROSITE" id="PS52016">
    <property type="entry name" value="TONB_DEPENDENT_REC_3"/>
    <property type="match status" value="1"/>
</dbReference>
<dbReference type="GO" id="GO:0015344">
    <property type="term" value="F:siderophore uptake transmembrane transporter activity"/>
    <property type="evidence" value="ECO:0007669"/>
    <property type="project" value="TreeGrafter"/>
</dbReference>
<dbReference type="PANTHER" id="PTHR30069">
    <property type="entry name" value="TONB-DEPENDENT OUTER MEMBRANE RECEPTOR"/>
    <property type="match status" value="1"/>
</dbReference>
<dbReference type="Gene3D" id="2.40.170.20">
    <property type="entry name" value="TonB-dependent receptor, beta-barrel domain"/>
    <property type="match status" value="1"/>
</dbReference>
<keyword evidence="7 8" id="KW-0998">Cell outer membrane</keyword>
<dbReference type="SUPFAM" id="SSF56935">
    <property type="entry name" value="Porins"/>
    <property type="match status" value="1"/>
</dbReference>
<dbReference type="InterPro" id="IPR012910">
    <property type="entry name" value="Plug_dom"/>
</dbReference>
<keyword evidence="13" id="KW-0675">Receptor</keyword>
<dbReference type="AlphaFoldDB" id="A0A069QE23"/>
<evidence type="ECO:0000256" key="10">
    <source>
        <dbReference type="SAM" id="SignalP"/>
    </source>
</evidence>
<evidence type="ECO:0000256" key="1">
    <source>
        <dbReference type="ARBA" id="ARBA00004571"/>
    </source>
</evidence>
<name>A0A069QE23_HOYLO</name>
<dbReference type="RefSeq" id="WP_018967065.1">
    <property type="nucleotide sequence ID" value="NZ_KB899213.1"/>
</dbReference>
<dbReference type="Pfam" id="PF13715">
    <property type="entry name" value="CarbopepD_reg_2"/>
    <property type="match status" value="1"/>
</dbReference>
<reference evidence="13 14" key="1">
    <citation type="submission" date="2013-08" db="EMBL/GenBank/DDBJ databases">
        <authorList>
            <person name="Weinstock G."/>
            <person name="Sodergren E."/>
            <person name="Wylie T."/>
            <person name="Fulton L."/>
            <person name="Fulton R."/>
            <person name="Fronick C."/>
            <person name="O'Laughlin M."/>
            <person name="Godfrey J."/>
            <person name="Miner T."/>
            <person name="Herter B."/>
            <person name="Appelbaum E."/>
            <person name="Cordes M."/>
            <person name="Lek S."/>
            <person name="Wollam A."/>
            <person name="Pepin K.H."/>
            <person name="Palsikar V.B."/>
            <person name="Mitreva M."/>
            <person name="Wilson R.K."/>
        </authorList>
    </citation>
    <scope>NUCLEOTIDE SEQUENCE [LARGE SCALE GENOMIC DNA]</scope>
    <source>
        <strain evidence="13 14">ATCC 15930</strain>
    </source>
</reference>
<evidence type="ECO:0000256" key="3">
    <source>
        <dbReference type="ARBA" id="ARBA00022452"/>
    </source>
</evidence>
<keyword evidence="6 8" id="KW-0472">Membrane</keyword>
<keyword evidence="3 8" id="KW-1134">Transmembrane beta strand</keyword>
<dbReference type="EMBL" id="JNGW01000131">
    <property type="protein sequence ID" value="KDR50922.1"/>
    <property type="molecule type" value="Genomic_DNA"/>
</dbReference>
<feature type="signal peptide" evidence="10">
    <location>
        <begin position="1"/>
        <end position="32"/>
    </location>
</feature>
<dbReference type="PANTHER" id="PTHR30069:SF57">
    <property type="entry name" value="TONB-DEPENDENT RECEPTOR"/>
    <property type="match status" value="1"/>
</dbReference>
<dbReference type="InterPro" id="IPR036942">
    <property type="entry name" value="Beta-barrel_TonB_sf"/>
</dbReference>
<dbReference type="InterPro" id="IPR008969">
    <property type="entry name" value="CarboxyPept-like_regulatory"/>
</dbReference>
<comment type="similarity">
    <text evidence="8 9">Belongs to the TonB-dependent receptor family.</text>
</comment>
<evidence type="ECO:0000256" key="9">
    <source>
        <dbReference type="RuleBase" id="RU003357"/>
    </source>
</evidence>